<reference evidence="3" key="1">
    <citation type="submission" date="2023-10" db="EMBL/GenBank/DDBJ databases">
        <authorList>
            <person name="Chen Y."/>
            <person name="Shah S."/>
            <person name="Dougan E. K."/>
            <person name="Thang M."/>
            <person name="Chan C."/>
        </authorList>
    </citation>
    <scope>NUCLEOTIDE SEQUENCE [LARGE SCALE GENOMIC DNA]</scope>
</reference>
<dbReference type="InterPro" id="IPR000719">
    <property type="entry name" value="Prot_kinase_dom"/>
</dbReference>
<dbReference type="SUPFAM" id="SSF56112">
    <property type="entry name" value="Protein kinase-like (PK-like)"/>
    <property type="match status" value="1"/>
</dbReference>
<feature type="domain" description="Protein kinase" evidence="2">
    <location>
        <begin position="404"/>
        <end position="645"/>
    </location>
</feature>
<dbReference type="SMART" id="SM00220">
    <property type="entry name" value="S_TKc"/>
    <property type="match status" value="1"/>
</dbReference>
<evidence type="ECO:0000256" key="1">
    <source>
        <dbReference type="SAM" id="MobiDB-lite"/>
    </source>
</evidence>
<dbReference type="CDD" id="cd00180">
    <property type="entry name" value="PKc"/>
    <property type="match status" value="1"/>
</dbReference>
<evidence type="ECO:0000313" key="4">
    <source>
        <dbReference type="Proteomes" id="UP001189429"/>
    </source>
</evidence>
<feature type="region of interest" description="Disordered" evidence="1">
    <location>
        <begin position="87"/>
        <end position="144"/>
    </location>
</feature>
<dbReference type="PANTHER" id="PTHR44167">
    <property type="entry name" value="OVARIAN-SPECIFIC SERINE/THREONINE-PROTEIN KINASE LOK-RELATED"/>
    <property type="match status" value="1"/>
</dbReference>
<accession>A0ABN9S3E4</accession>
<dbReference type="PROSITE" id="PS50011">
    <property type="entry name" value="PROTEIN_KINASE_DOM"/>
    <property type="match status" value="1"/>
</dbReference>
<feature type="compositionally biased region" description="Basic and acidic residues" evidence="1">
    <location>
        <begin position="108"/>
        <end position="117"/>
    </location>
</feature>
<name>A0ABN9S3E4_9DINO</name>
<sequence length="850" mass="94188">MVAARARAFQDEDLRRPWETLRSAARQRNLALAQQALQLEAALLRGRALRACETREGPGCTSMQKVGCLGCIDVVKGVPVWDQSRPLACGTDKDQRGQGKAQRAGGKGSRDPHEEQKAAGGKLRASRGGGTAGDKQKHAKRVAHADCQVERSLRMLRAMERKIFDSGWEPNGPWHQVTDDGEIFGCDDPSDMDDHVDTSDLKRVTTEPTKGKQRQGAAQHFAGGGLEGRVDLRSARALLKKLKKKGKHEQYGAKLATMTEAAWPKQHIAGSGSRLGAAQEAKDCPMIRYTADSSYAMRSMNKLEAGKMPNSHVGRQGKRLEIIKVENRMTAEEVIKAGAGHFYFMGNSFADDPVKGSIEEVQVSRRCVRFNVEHFAYCMCTFTFFANYYCRNWRYTALSAHGSREVLRGTGGRAKGQLVCGGRTQRVAVCVARTRGVKRLAVEIQMLKHVGKHPHIAELLYSHTCDATAYFALEAVEPIGFDLDRLAKQYVFAKQSVPVLLAQRLINQLADALKWMHSRKVVHRDVKSENVLVTRSYDAKLIDFGIAIPWGGRVWAPKTYMAPELCAGNLPQLHWVDSWGLGVVLHQMYQHRWDIIDCTGTNIKMRPNRPCLANPMSDDLREAMLGLLRLEEASRLTLEDIEQRLPADEQTQAGSRSTWRAPVADGADTRRWLKKYRGSAPPLTAYAAVVDSRNGHLVGKKVGELDLRNKYGATLVLMDVPANPSKEIDRVLVKSPNFPVIREGAWLYFGLPHCDSPDETIAELRQGLFPHIGNGLGRSVNSKDGLMVFTLEFDCFSFPEHISSESGPRSESDQGRDPGARPAEELRPELGGGHQLQGHGDVVSRARSRG</sequence>
<dbReference type="Pfam" id="PF00069">
    <property type="entry name" value="Pkinase"/>
    <property type="match status" value="1"/>
</dbReference>
<evidence type="ECO:0000259" key="2">
    <source>
        <dbReference type="PROSITE" id="PS50011"/>
    </source>
</evidence>
<organism evidence="3 4">
    <name type="scientific">Prorocentrum cordatum</name>
    <dbReference type="NCBI Taxonomy" id="2364126"/>
    <lineage>
        <taxon>Eukaryota</taxon>
        <taxon>Sar</taxon>
        <taxon>Alveolata</taxon>
        <taxon>Dinophyceae</taxon>
        <taxon>Prorocentrales</taxon>
        <taxon>Prorocentraceae</taxon>
        <taxon>Prorocentrum</taxon>
    </lineage>
</organism>
<dbReference type="Proteomes" id="UP001189429">
    <property type="component" value="Unassembled WGS sequence"/>
</dbReference>
<comment type="caution">
    <text evidence="3">The sequence shown here is derived from an EMBL/GenBank/DDBJ whole genome shotgun (WGS) entry which is preliminary data.</text>
</comment>
<dbReference type="Gene3D" id="1.10.510.10">
    <property type="entry name" value="Transferase(Phosphotransferase) domain 1"/>
    <property type="match status" value="1"/>
</dbReference>
<keyword evidence="4" id="KW-1185">Reference proteome</keyword>
<proteinExistence type="predicted"/>
<dbReference type="InterPro" id="IPR011009">
    <property type="entry name" value="Kinase-like_dom_sf"/>
</dbReference>
<feature type="compositionally biased region" description="Basic and acidic residues" evidence="1">
    <location>
        <begin position="808"/>
        <end position="828"/>
    </location>
</feature>
<dbReference type="InterPro" id="IPR008271">
    <property type="entry name" value="Ser/Thr_kinase_AS"/>
</dbReference>
<dbReference type="PANTHER" id="PTHR44167:SF18">
    <property type="entry name" value="PROTEIN KINASE DOMAIN-CONTAINING PROTEIN"/>
    <property type="match status" value="1"/>
</dbReference>
<evidence type="ECO:0000313" key="3">
    <source>
        <dbReference type="EMBL" id="CAK0826288.1"/>
    </source>
</evidence>
<protein>
    <recommendedName>
        <fullName evidence="2">Protein kinase domain-containing protein</fullName>
    </recommendedName>
</protein>
<dbReference type="PROSITE" id="PS00108">
    <property type="entry name" value="PROTEIN_KINASE_ST"/>
    <property type="match status" value="1"/>
</dbReference>
<gene>
    <name evidence="3" type="ORF">PCOR1329_LOCUS26206</name>
</gene>
<dbReference type="EMBL" id="CAUYUJ010009280">
    <property type="protein sequence ID" value="CAK0826288.1"/>
    <property type="molecule type" value="Genomic_DNA"/>
</dbReference>
<feature type="region of interest" description="Disordered" evidence="1">
    <location>
        <begin position="802"/>
        <end position="850"/>
    </location>
</feature>